<dbReference type="STRING" id="407036.SAMN05216243_2780"/>
<dbReference type="InterPro" id="IPR013099">
    <property type="entry name" value="K_chnl_dom"/>
</dbReference>
<name>A0A1G9B2Q2_9BACI</name>
<evidence type="ECO:0000313" key="4">
    <source>
        <dbReference type="Proteomes" id="UP000198694"/>
    </source>
</evidence>
<evidence type="ECO:0000259" key="2">
    <source>
        <dbReference type="Pfam" id="PF07885"/>
    </source>
</evidence>
<accession>A0A1G9B2Q2</accession>
<sequence length="147" mass="16456">MTMIILALITWLIAGSLYSFFRHQSYKRSHFSVEVFYTLIVLYVAVTIGFAMLYFVLSFNGIILMEGDSLSNVGPLESLAHALYFSGVTLMTVGYGDIVPIGLGRVLALLEALIGYILPAAFFLKVWQSSMEDKQQKKITDKMKGIR</sequence>
<evidence type="ECO:0000313" key="3">
    <source>
        <dbReference type="EMBL" id="SDK33837.1"/>
    </source>
</evidence>
<keyword evidence="3" id="KW-0406">Ion transport</keyword>
<feature type="transmembrane region" description="Helical" evidence="1">
    <location>
        <begin position="107"/>
        <end position="127"/>
    </location>
</feature>
<keyword evidence="1" id="KW-1133">Transmembrane helix</keyword>
<dbReference type="Gene3D" id="1.10.287.70">
    <property type="match status" value="1"/>
</dbReference>
<dbReference type="GO" id="GO:0034220">
    <property type="term" value="P:monoatomic ion transmembrane transport"/>
    <property type="evidence" value="ECO:0007669"/>
    <property type="project" value="UniProtKB-KW"/>
</dbReference>
<feature type="domain" description="Potassium channel" evidence="2">
    <location>
        <begin position="53"/>
        <end position="126"/>
    </location>
</feature>
<organism evidence="3 4">
    <name type="scientific">Sediminibacillus albus</name>
    <dbReference type="NCBI Taxonomy" id="407036"/>
    <lineage>
        <taxon>Bacteria</taxon>
        <taxon>Bacillati</taxon>
        <taxon>Bacillota</taxon>
        <taxon>Bacilli</taxon>
        <taxon>Bacillales</taxon>
        <taxon>Bacillaceae</taxon>
        <taxon>Sediminibacillus</taxon>
    </lineage>
</organism>
<dbReference type="EMBL" id="FNFL01000005">
    <property type="protein sequence ID" value="SDK33837.1"/>
    <property type="molecule type" value="Genomic_DNA"/>
</dbReference>
<gene>
    <name evidence="3" type="ORF">SAMN05216243_2780</name>
</gene>
<dbReference type="OrthoDB" id="9813518at2"/>
<dbReference type="RefSeq" id="WP_093215819.1">
    <property type="nucleotide sequence ID" value="NZ_FNFL01000005.1"/>
</dbReference>
<dbReference type="AlphaFoldDB" id="A0A1G9B2Q2"/>
<keyword evidence="3" id="KW-0407">Ion channel</keyword>
<evidence type="ECO:0000256" key="1">
    <source>
        <dbReference type="SAM" id="Phobius"/>
    </source>
</evidence>
<keyword evidence="4" id="KW-1185">Reference proteome</keyword>
<dbReference type="Proteomes" id="UP000198694">
    <property type="component" value="Unassembled WGS sequence"/>
</dbReference>
<keyword evidence="3" id="KW-0813">Transport</keyword>
<dbReference type="SUPFAM" id="SSF81324">
    <property type="entry name" value="Voltage-gated potassium channels"/>
    <property type="match status" value="1"/>
</dbReference>
<dbReference type="Pfam" id="PF07885">
    <property type="entry name" value="Ion_trans_2"/>
    <property type="match status" value="1"/>
</dbReference>
<keyword evidence="1" id="KW-0472">Membrane</keyword>
<proteinExistence type="predicted"/>
<protein>
    <submittedName>
        <fullName evidence="3">Potassium channel LctB</fullName>
    </submittedName>
</protein>
<reference evidence="3 4" key="1">
    <citation type="submission" date="2016-10" db="EMBL/GenBank/DDBJ databases">
        <authorList>
            <person name="de Groot N.N."/>
        </authorList>
    </citation>
    <scope>NUCLEOTIDE SEQUENCE [LARGE SCALE GENOMIC DNA]</scope>
    <source>
        <strain evidence="3 4">CGMCC 1.6502</strain>
    </source>
</reference>
<feature type="transmembrane region" description="Helical" evidence="1">
    <location>
        <begin position="35"/>
        <end position="57"/>
    </location>
</feature>
<keyword evidence="1" id="KW-0812">Transmembrane</keyword>